<dbReference type="EMBL" id="QGMZ01000040">
    <property type="protein sequence ID" value="PWR70667.1"/>
    <property type="molecule type" value="Genomic_DNA"/>
</dbReference>
<reference evidence="3 4" key="1">
    <citation type="submission" date="2018-05" db="EMBL/GenBank/DDBJ databases">
        <title>Draft genome of Methanospirillum stamsii Pt1.</title>
        <authorList>
            <person name="Dueholm M.S."/>
            <person name="Nielsen P.H."/>
            <person name="Bakmann L.F."/>
            <person name="Otzen D.E."/>
        </authorList>
    </citation>
    <scope>NUCLEOTIDE SEQUENCE [LARGE SCALE GENOMIC DNA]</scope>
    <source>
        <strain evidence="3 4">Pt1</strain>
    </source>
</reference>
<protein>
    <recommendedName>
        <fullName evidence="2">Archaeal Type IV pilin N-terminal domain-containing protein</fullName>
    </recommendedName>
</protein>
<feature type="transmembrane region" description="Helical" evidence="1">
    <location>
        <begin position="14"/>
        <end position="32"/>
    </location>
</feature>
<gene>
    <name evidence="3" type="ORF">DLD82_15345</name>
</gene>
<feature type="domain" description="Archaeal Type IV pilin N-terminal" evidence="2">
    <location>
        <begin position="5"/>
        <end position="77"/>
    </location>
</feature>
<dbReference type="Proteomes" id="UP000245934">
    <property type="component" value="Unassembled WGS sequence"/>
</dbReference>
<proteinExistence type="predicted"/>
<sequence length="128" mass="14128">MRQDDALSSVVSEMLLLALVLILIPSVTITLMNQLPGDRVPTVNIKMAFDGDSVILYHKGGDYLLWDDMKVIVQNSDAIMEYHKEDLKPENARSTFDLGNITRPIRVSSGVTVQLVAKNTVVFSGLVP</sequence>
<comment type="caution">
    <text evidence="3">The sequence shown here is derived from an EMBL/GenBank/DDBJ whole genome shotgun (WGS) entry which is preliminary data.</text>
</comment>
<dbReference type="AlphaFoldDB" id="A0A2V2N3A0"/>
<dbReference type="GeneID" id="97611423"/>
<evidence type="ECO:0000259" key="2">
    <source>
        <dbReference type="Pfam" id="PF07790"/>
    </source>
</evidence>
<keyword evidence="1" id="KW-0812">Transmembrane</keyword>
<evidence type="ECO:0000313" key="4">
    <source>
        <dbReference type="Proteomes" id="UP000245934"/>
    </source>
</evidence>
<keyword evidence="4" id="KW-1185">Reference proteome</keyword>
<evidence type="ECO:0000313" key="3">
    <source>
        <dbReference type="EMBL" id="PWR70667.1"/>
    </source>
</evidence>
<organism evidence="3 4">
    <name type="scientific">Methanospirillum stamsii</name>
    <dbReference type="NCBI Taxonomy" id="1277351"/>
    <lineage>
        <taxon>Archaea</taxon>
        <taxon>Methanobacteriati</taxon>
        <taxon>Methanobacteriota</taxon>
        <taxon>Stenosarchaea group</taxon>
        <taxon>Methanomicrobia</taxon>
        <taxon>Methanomicrobiales</taxon>
        <taxon>Methanospirillaceae</taxon>
        <taxon>Methanospirillum</taxon>
    </lineage>
</organism>
<dbReference type="InterPro" id="IPR012859">
    <property type="entry name" value="Pilin_N_archaeal"/>
</dbReference>
<evidence type="ECO:0000256" key="1">
    <source>
        <dbReference type="SAM" id="Phobius"/>
    </source>
</evidence>
<dbReference type="OrthoDB" id="111971at2157"/>
<dbReference type="RefSeq" id="WP_109942007.1">
    <property type="nucleotide sequence ID" value="NZ_CP176366.1"/>
</dbReference>
<accession>A0A2V2N3A0</accession>
<dbReference type="Pfam" id="PF07790">
    <property type="entry name" value="Pilin_N"/>
    <property type="match status" value="1"/>
</dbReference>
<keyword evidence="1" id="KW-1133">Transmembrane helix</keyword>
<name>A0A2V2N3A0_9EURY</name>
<keyword evidence="1" id="KW-0472">Membrane</keyword>